<reference evidence="1 2" key="1">
    <citation type="submission" date="2015-06" db="EMBL/GenBank/DDBJ databases">
        <authorList>
            <person name="Ju K.-S."/>
            <person name="Doroghazi J.R."/>
            <person name="Metcalf W.W."/>
        </authorList>
    </citation>
    <scope>NUCLEOTIDE SEQUENCE [LARGE SCALE GENOMIC DNA]</scope>
    <source>
        <strain evidence="1 2">NRRL 3414</strain>
    </source>
</reference>
<comment type="caution">
    <text evidence="1">The sequence shown here is derived from an EMBL/GenBank/DDBJ whole genome shotgun (WGS) entry which is preliminary data.</text>
</comment>
<accession>A0A0J7ZKM8</accession>
<gene>
    <name evidence="1" type="ORF">ACM01_05000</name>
</gene>
<evidence type="ECO:0000313" key="2">
    <source>
        <dbReference type="Proteomes" id="UP000037432"/>
    </source>
</evidence>
<dbReference type="PATRIC" id="fig|1938.3.peg.4919"/>
<organism evidence="1 2">
    <name type="scientific">Streptomyces viridochromogenes</name>
    <dbReference type="NCBI Taxonomy" id="1938"/>
    <lineage>
        <taxon>Bacteria</taxon>
        <taxon>Bacillati</taxon>
        <taxon>Actinomycetota</taxon>
        <taxon>Actinomycetes</taxon>
        <taxon>Kitasatosporales</taxon>
        <taxon>Streptomycetaceae</taxon>
        <taxon>Streptomyces</taxon>
    </lineage>
</organism>
<sequence>MASDSFEDSWGATMAEVCTALADKELSRVIDLLESRGPDLLAQLPEDWAWQVLWARARTRAEMKDPVGQCADLHQLVGLTRKWESPCLLGRLLVELSRAERELGNITGAHTAAQEALSLLDGFSSGTSTLELTARLALMAAETEAGLLLQAAARIPDVLRMAENAPPKLAAQAYWTCSTVRIRQGHFQEGKVLIGRALSAMDSRDDLLGWARLRIAAVSLHLRCPEPFSPEIRTWLEEAADAFRYVGEPTHHAELRAVAARVHLVEGRLAEAETEAAAAEEAGLLAFHDRLRTRLLRAEALMGLGRDQEGIRLAQSVAQEAEGAGYLDLAAEAWKTVAMPRVPPTS</sequence>
<proteinExistence type="predicted"/>
<dbReference type="Proteomes" id="UP000037432">
    <property type="component" value="Unassembled WGS sequence"/>
</dbReference>
<name>A0A0J7ZKM8_STRVR</name>
<dbReference type="AlphaFoldDB" id="A0A0J7ZKM8"/>
<protein>
    <submittedName>
        <fullName evidence="1">Uncharacterized protein</fullName>
    </submittedName>
</protein>
<dbReference type="EMBL" id="LFNT01000003">
    <property type="protein sequence ID" value="KMS76541.1"/>
    <property type="molecule type" value="Genomic_DNA"/>
</dbReference>
<evidence type="ECO:0000313" key="1">
    <source>
        <dbReference type="EMBL" id="KMS76541.1"/>
    </source>
</evidence>